<dbReference type="Gene3D" id="3.40.50.300">
    <property type="entry name" value="P-loop containing nucleotide triphosphate hydrolases"/>
    <property type="match status" value="1"/>
</dbReference>
<evidence type="ECO:0000256" key="9">
    <source>
        <dbReference type="ARBA" id="ARBA00023289"/>
    </source>
</evidence>
<dbReference type="InterPro" id="IPR003578">
    <property type="entry name" value="Small_GTPase_Rho"/>
</dbReference>
<keyword evidence="5" id="KW-0547">Nucleotide-binding</keyword>
<name>A0A2T7P8L3_POMCA</name>
<dbReference type="CDD" id="cd00157">
    <property type="entry name" value="Rho"/>
    <property type="match status" value="1"/>
</dbReference>
<evidence type="ECO:0000256" key="8">
    <source>
        <dbReference type="ARBA" id="ARBA00023288"/>
    </source>
</evidence>
<protein>
    <submittedName>
        <fullName evidence="11">Uncharacterized protein</fullName>
    </submittedName>
</protein>
<evidence type="ECO:0000256" key="2">
    <source>
        <dbReference type="ARBA" id="ARBA00010142"/>
    </source>
</evidence>
<dbReference type="GO" id="GO:0003924">
    <property type="term" value="F:GTPase activity"/>
    <property type="evidence" value="ECO:0007669"/>
    <property type="project" value="InterPro"/>
</dbReference>
<feature type="region of interest" description="Disordered" evidence="10">
    <location>
        <begin position="298"/>
        <end position="330"/>
    </location>
</feature>
<evidence type="ECO:0000256" key="5">
    <source>
        <dbReference type="ARBA" id="ARBA00022741"/>
    </source>
</evidence>
<dbReference type="PRINTS" id="PR00449">
    <property type="entry name" value="RASTRNSFRMNG"/>
</dbReference>
<dbReference type="Proteomes" id="UP000245119">
    <property type="component" value="Linkage Group LG5"/>
</dbReference>
<dbReference type="PROSITE" id="PS51420">
    <property type="entry name" value="RHO"/>
    <property type="match status" value="1"/>
</dbReference>
<dbReference type="STRING" id="400727.A0A2T7P8L3"/>
<comment type="caution">
    <text evidence="11">The sequence shown here is derived from an EMBL/GenBank/DDBJ whole genome shotgun (WGS) entry which is preliminary data.</text>
</comment>
<evidence type="ECO:0000256" key="1">
    <source>
        <dbReference type="ARBA" id="ARBA00004342"/>
    </source>
</evidence>
<dbReference type="PROSITE" id="PS51419">
    <property type="entry name" value="RAB"/>
    <property type="match status" value="1"/>
</dbReference>
<dbReference type="GO" id="GO:0007264">
    <property type="term" value="P:small GTPase-mediated signal transduction"/>
    <property type="evidence" value="ECO:0007669"/>
    <property type="project" value="InterPro"/>
</dbReference>
<dbReference type="PROSITE" id="PS51421">
    <property type="entry name" value="RAS"/>
    <property type="match status" value="1"/>
</dbReference>
<sequence>MPLKGDQRVPTTMAAGDKGVTKDKVVGTKDRSVGSVAAASASSSAVAGATGGDVTVVKSKIVVVGDCECGKTALIHRYVHSKFLESYTPTGFDTYSGSYSVSDSYRIQMSIWDTSGDTGYDRVRPLSYTDADLVILCFAIDSPDSMENVVSKWYPEVRENCPTQPIMLVGCKTDRRSEAKNLPAGQRRPTFVSYDQGLKTAKHIGALVYSETSAKTSQRSVNDVMEVAALSSAGTTNTAAAAGASPGCDGPSSFRRQRSFIRRKRFSGLTEAKVHLRKEAAKSCVVIHSLLECWKGEKREESRPVEETEPGHCGHLETPLASPESSQSFT</sequence>
<keyword evidence="7" id="KW-0472">Membrane</keyword>
<evidence type="ECO:0000256" key="6">
    <source>
        <dbReference type="ARBA" id="ARBA00023134"/>
    </source>
</evidence>
<keyword evidence="3" id="KW-1003">Cell membrane</keyword>
<dbReference type="SMART" id="SM00174">
    <property type="entry name" value="RHO"/>
    <property type="match status" value="1"/>
</dbReference>
<comment type="subcellular location">
    <subcellularLocation>
        <location evidence="1">Cell membrane</location>
        <topology evidence="1">Lipid-anchor</topology>
        <orientation evidence="1">Cytoplasmic side</orientation>
    </subcellularLocation>
</comment>
<dbReference type="SMART" id="SM00175">
    <property type="entry name" value="RAB"/>
    <property type="match status" value="1"/>
</dbReference>
<dbReference type="SMART" id="SM00173">
    <property type="entry name" value="RAS"/>
    <property type="match status" value="1"/>
</dbReference>
<keyword evidence="12" id="KW-1185">Reference proteome</keyword>
<dbReference type="InterPro" id="IPR001806">
    <property type="entry name" value="Small_GTPase"/>
</dbReference>
<dbReference type="InterPro" id="IPR005225">
    <property type="entry name" value="Small_GTP-bd"/>
</dbReference>
<evidence type="ECO:0000256" key="10">
    <source>
        <dbReference type="SAM" id="MobiDB-lite"/>
    </source>
</evidence>
<keyword evidence="9" id="KW-0636">Prenylation</keyword>
<keyword evidence="4" id="KW-0488">Methylation</keyword>
<accession>A0A2T7P8L3</accession>
<evidence type="ECO:0000256" key="4">
    <source>
        <dbReference type="ARBA" id="ARBA00022481"/>
    </source>
</evidence>
<dbReference type="NCBIfam" id="TIGR00231">
    <property type="entry name" value="small_GTP"/>
    <property type="match status" value="1"/>
</dbReference>
<dbReference type="GO" id="GO:0005525">
    <property type="term" value="F:GTP binding"/>
    <property type="evidence" value="ECO:0007669"/>
    <property type="project" value="UniProtKB-KW"/>
</dbReference>
<dbReference type="SUPFAM" id="SSF52540">
    <property type="entry name" value="P-loop containing nucleoside triphosphate hydrolases"/>
    <property type="match status" value="1"/>
</dbReference>
<dbReference type="GO" id="GO:0005886">
    <property type="term" value="C:plasma membrane"/>
    <property type="evidence" value="ECO:0007669"/>
    <property type="project" value="UniProtKB-SubCell"/>
</dbReference>
<dbReference type="FunFam" id="3.40.50.300:FF:000983">
    <property type="entry name" value="Rho family GTPase"/>
    <property type="match status" value="1"/>
</dbReference>
<dbReference type="EMBL" id="PZQS01000005">
    <property type="protein sequence ID" value="PVD29746.1"/>
    <property type="molecule type" value="Genomic_DNA"/>
</dbReference>
<comment type="similarity">
    <text evidence="2">Belongs to the small GTPase superfamily. Rho family.</text>
</comment>
<evidence type="ECO:0000256" key="7">
    <source>
        <dbReference type="ARBA" id="ARBA00023136"/>
    </source>
</evidence>
<keyword evidence="8" id="KW-0449">Lipoprotein</keyword>
<dbReference type="PANTHER" id="PTHR24072">
    <property type="entry name" value="RHO FAMILY GTPASE"/>
    <property type="match status" value="1"/>
</dbReference>
<keyword evidence="6" id="KW-0342">GTP-binding</keyword>
<reference evidence="11 12" key="1">
    <citation type="submission" date="2018-04" db="EMBL/GenBank/DDBJ databases">
        <title>The genome of golden apple snail Pomacea canaliculata provides insight into stress tolerance and invasive adaptation.</title>
        <authorList>
            <person name="Liu C."/>
            <person name="Liu B."/>
            <person name="Ren Y."/>
            <person name="Zhang Y."/>
            <person name="Wang H."/>
            <person name="Li S."/>
            <person name="Jiang F."/>
            <person name="Yin L."/>
            <person name="Zhang G."/>
            <person name="Qian W."/>
            <person name="Fan W."/>
        </authorList>
    </citation>
    <scope>NUCLEOTIDE SEQUENCE [LARGE SCALE GENOMIC DNA]</scope>
    <source>
        <strain evidence="11">SZHN2017</strain>
        <tissue evidence="11">Muscle</tissue>
    </source>
</reference>
<dbReference type="AlphaFoldDB" id="A0A2T7P8L3"/>
<gene>
    <name evidence="11" type="ORF">C0Q70_09002</name>
</gene>
<organism evidence="11 12">
    <name type="scientific">Pomacea canaliculata</name>
    <name type="common">Golden apple snail</name>
    <dbReference type="NCBI Taxonomy" id="400727"/>
    <lineage>
        <taxon>Eukaryota</taxon>
        <taxon>Metazoa</taxon>
        <taxon>Spiralia</taxon>
        <taxon>Lophotrochozoa</taxon>
        <taxon>Mollusca</taxon>
        <taxon>Gastropoda</taxon>
        <taxon>Caenogastropoda</taxon>
        <taxon>Architaenioglossa</taxon>
        <taxon>Ampullarioidea</taxon>
        <taxon>Ampullariidae</taxon>
        <taxon>Pomacea</taxon>
    </lineage>
</organism>
<dbReference type="OrthoDB" id="8830751at2759"/>
<feature type="compositionally biased region" description="Basic and acidic residues" evidence="10">
    <location>
        <begin position="298"/>
        <end position="315"/>
    </location>
</feature>
<evidence type="ECO:0000256" key="3">
    <source>
        <dbReference type="ARBA" id="ARBA00022475"/>
    </source>
</evidence>
<dbReference type="Pfam" id="PF00071">
    <property type="entry name" value="Ras"/>
    <property type="match status" value="1"/>
</dbReference>
<evidence type="ECO:0000313" key="11">
    <source>
        <dbReference type="EMBL" id="PVD29746.1"/>
    </source>
</evidence>
<evidence type="ECO:0000313" key="12">
    <source>
        <dbReference type="Proteomes" id="UP000245119"/>
    </source>
</evidence>
<dbReference type="InterPro" id="IPR027417">
    <property type="entry name" value="P-loop_NTPase"/>
</dbReference>
<proteinExistence type="inferred from homology"/>